<dbReference type="Proteomes" id="UP000008820">
    <property type="component" value="Chromosome 2"/>
</dbReference>
<dbReference type="EnsemblMetazoa" id="AAEL004928-RA">
    <property type="protein sequence ID" value="AAEL004928-PA"/>
    <property type="gene ID" value="AAEL004928"/>
</dbReference>
<dbReference type="PANTHER" id="PTHR21112:SF0">
    <property type="entry name" value="CHEMOSENSORY PROTEIN A 29A-RELATED"/>
    <property type="match status" value="1"/>
</dbReference>
<reference evidence="1 2" key="1">
    <citation type="submission" date="2017-06" db="EMBL/GenBank/DDBJ databases">
        <title>Aedes aegypti genome working group (AGWG) sequencing and assembly.</title>
        <authorList>
            <consortium name="Aedes aegypti Genome Working Group (AGWG)"/>
            <person name="Matthews B.J."/>
        </authorList>
    </citation>
    <scope>NUCLEOTIDE SEQUENCE [LARGE SCALE GENOMIC DNA]</scope>
    <source>
        <strain evidence="1 2">LVP_AGWG</strain>
    </source>
</reference>
<reference evidence="1" key="2">
    <citation type="submission" date="2021-02" db="UniProtKB">
        <authorList>
            <consortium name="EnsemblMetazoa"/>
        </authorList>
    </citation>
    <scope>IDENTIFICATION</scope>
    <source>
        <strain evidence="1">LVP_AGWG</strain>
    </source>
</reference>
<protein>
    <submittedName>
        <fullName evidence="1">Uncharacterized protein</fullName>
    </submittedName>
</protein>
<dbReference type="PANTHER" id="PTHR21112">
    <property type="entry name" value="CHEMOSENSORY PROTEIN A 29A-RELATED"/>
    <property type="match status" value="1"/>
</dbReference>
<dbReference type="AlphaFoldDB" id="A0A1S4F9B2"/>
<dbReference type="VEuPathDB" id="VectorBase:AAEL004928"/>
<name>A0A1S4F9B2_AEDAE</name>
<evidence type="ECO:0000313" key="1">
    <source>
        <dbReference type="EnsemblMetazoa" id="AAEL004928-PA"/>
    </source>
</evidence>
<dbReference type="FunCoup" id="A0A1S4F9B2">
    <property type="interactions" value="37"/>
</dbReference>
<evidence type="ECO:0000313" key="2">
    <source>
        <dbReference type="Proteomes" id="UP000008820"/>
    </source>
</evidence>
<gene>
    <name evidence="1" type="primary">5565691</name>
</gene>
<organism evidence="1 2">
    <name type="scientific">Aedes aegypti</name>
    <name type="common">Yellowfever mosquito</name>
    <name type="synonym">Culex aegypti</name>
    <dbReference type="NCBI Taxonomy" id="7159"/>
    <lineage>
        <taxon>Eukaryota</taxon>
        <taxon>Metazoa</taxon>
        <taxon>Ecdysozoa</taxon>
        <taxon>Arthropoda</taxon>
        <taxon>Hexapoda</taxon>
        <taxon>Insecta</taxon>
        <taxon>Pterygota</taxon>
        <taxon>Neoptera</taxon>
        <taxon>Endopterygota</taxon>
        <taxon>Diptera</taxon>
        <taxon>Nematocera</taxon>
        <taxon>Culicoidea</taxon>
        <taxon>Culicidae</taxon>
        <taxon>Culicinae</taxon>
        <taxon>Aedini</taxon>
        <taxon>Aedes</taxon>
        <taxon>Stegomyia</taxon>
    </lineage>
</organism>
<accession>A0A1S4F9B2</accession>
<proteinExistence type="predicted"/>
<dbReference type="InParanoid" id="A0A1S4F9B2"/>
<keyword evidence="2" id="KW-1185">Reference proteome</keyword>
<dbReference type="OrthoDB" id="7925769at2759"/>
<sequence>MFIARQTMAKFVHFPNCILVFLVMFCESHLAFQTTMELSLQRVEQTIGPELIDASHLRVMKFNRTVAVLNGTLFISKDMDDQFEFRISVAYSRIGNNQFVEYPMKTAQEKVCNVLNGSYRDYQHLWADTTNFPQLTDEERYCPLPRGEYWIKNYAPVASWVPPMVPEGLWRMTLDILSADGEIMAQLRSYTWLRK</sequence>